<accession>A0A8X7WUQ0</accession>
<keyword evidence="8 14" id="KW-0472">Membrane</keyword>
<evidence type="ECO:0000313" key="17">
    <source>
        <dbReference type="Proteomes" id="UP000886611"/>
    </source>
</evidence>
<evidence type="ECO:0000256" key="11">
    <source>
        <dbReference type="ARBA" id="ARBA00023180"/>
    </source>
</evidence>
<dbReference type="AlphaFoldDB" id="A0A8X7WUQ0"/>
<protein>
    <recommendedName>
        <fullName evidence="14">Olfactory receptor</fullName>
    </recommendedName>
</protein>
<keyword evidence="4 13" id="KW-0812">Transmembrane</keyword>
<dbReference type="InterPro" id="IPR017452">
    <property type="entry name" value="GPCR_Rhodpsn_7TM"/>
</dbReference>
<comment type="subcellular location">
    <subcellularLocation>
        <location evidence="1 14">Cell membrane</location>
        <topology evidence="1 14">Multi-pass membrane protein</topology>
    </subcellularLocation>
</comment>
<evidence type="ECO:0000256" key="7">
    <source>
        <dbReference type="ARBA" id="ARBA00023040"/>
    </source>
</evidence>
<evidence type="ECO:0000256" key="14">
    <source>
        <dbReference type="RuleBase" id="RU363047"/>
    </source>
</evidence>
<dbReference type="GO" id="GO:0004984">
    <property type="term" value="F:olfactory receptor activity"/>
    <property type="evidence" value="ECO:0007669"/>
    <property type="project" value="InterPro"/>
</dbReference>
<feature type="domain" description="G-protein coupled receptors family 1 profile" evidence="15">
    <location>
        <begin position="109"/>
        <end position="358"/>
    </location>
</feature>
<keyword evidence="6 14" id="KW-1133">Transmembrane helix</keyword>
<keyword evidence="2 14" id="KW-1003">Cell membrane</keyword>
<feature type="non-terminal residue" evidence="16">
    <location>
        <position position="382"/>
    </location>
</feature>
<dbReference type="CDD" id="cd13954">
    <property type="entry name" value="7tmA_OR"/>
    <property type="match status" value="1"/>
</dbReference>
<dbReference type="GO" id="GO:0004930">
    <property type="term" value="F:G protein-coupled receptor activity"/>
    <property type="evidence" value="ECO:0007669"/>
    <property type="project" value="UniProtKB-KW"/>
</dbReference>
<dbReference type="GO" id="GO:0005886">
    <property type="term" value="C:plasma membrane"/>
    <property type="evidence" value="ECO:0007669"/>
    <property type="project" value="UniProtKB-SubCell"/>
</dbReference>
<dbReference type="PROSITE" id="PS00237">
    <property type="entry name" value="G_PROTEIN_RECEP_F1_1"/>
    <property type="match status" value="1"/>
</dbReference>
<dbReference type="Proteomes" id="UP000886611">
    <property type="component" value="Unassembled WGS sequence"/>
</dbReference>
<dbReference type="Gene3D" id="1.20.1070.10">
    <property type="entry name" value="Rhodopsin 7-helix transmembrane proteins"/>
    <property type="match status" value="1"/>
</dbReference>
<evidence type="ECO:0000256" key="2">
    <source>
        <dbReference type="ARBA" id="ARBA00022475"/>
    </source>
</evidence>
<keyword evidence="11" id="KW-0325">Glycoprotein</keyword>
<evidence type="ECO:0000256" key="1">
    <source>
        <dbReference type="ARBA" id="ARBA00004651"/>
    </source>
</evidence>
<dbReference type="EMBL" id="JAATIS010008602">
    <property type="protein sequence ID" value="KAG2456712.1"/>
    <property type="molecule type" value="Genomic_DNA"/>
</dbReference>
<feature type="transmembrane region" description="Helical" evidence="14">
    <location>
        <begin position="269"/>
        <end position="291"/>
    </location>
</feature>
<dbReference type="PRINTS" id="PR00237">
    <property type="entry name" value="GPCRRHODOPSN"/>
</dbReference>
<keyword evidence="7 13" id="KW-0297">G-protein coupled receptor</keyword>
<feature type="transmembrane region" description="Helical" evidence="14">
    <location>
        <begin position="128"/>
        <end position="147"/>
    </location>
</feature>
<feature type="non-terminal residue" evidence="16">
    <location>
        <position position="1"/>
    </location>
</feature>
<evidence type="ECO:0000256" key="5">
    <source>
        <dbReference type="ARBA" id="ARBA00022725"/>
    </source>
</evidence>
<evidence type="ECO:0000256" key="9">
    <source>
        <dbReference type="ARBA" id="ARBA00023157"/>
    </source>
</evidence>
<dbReference type="PRINTS" id="PR00245">
    <property type="entry name" value="OLFACTORYR"/>
</dbReference>
<comment type="similarity">
    <text evidence="13">Belongs to the G-protein coupled receptor 1 family.</text>
</comment>
<evidence type="ECO:0000256" key="4">
    <source>
        <dbReference type="ARBA" id="ARBA00022692"/>
    </source>
</evidence>
<dbReference type="InterPro" id="IPR050939">
    <property type="entry name" value="Olfactory_GPCR1"/>
</dbReference>
<gene>
    <name evidence="16" type="primary">Olfr154</name>
    <name evidence="16" type="ORF">GTO96_0012573</name>
</gene>
<evidence type="ECO:0000256" key="12">
    <source>
        <dbReference type="ARBA" id="ARBA00023224"/>
    </source>
</evidence>
<feature type="transmembrane region" description="Helical" evidence="14">
    <location>
        <begin position="312"/>
        <end position="334"/>
    </location>
</feature>
<dbReference type="FunFam" id="1.20.1070.10:FF:000015">
    <property type="entry name" value="Olfactory receptor"/>
    <property type="match status" value="1"/>
</dbReference>
<keyword evidence="12 13" id="KW-0807">Transducer</keyword>
<dbReference type="Pfam" id="PF13853">
    <property type="entry name" value="7tm_4"/>
    <property type="match status" value="1"/>
</dbReference>
<keyword evidence="17" id="KW-1185">Reference proteome</keyword>
<name>A0A8X7WUQ0_POLSE</name>
<evidence type="ECO:0000313" key="16">
    <source>
        <dbReference type="EMBL" id="KAG2456712.1"/>
    </source>
</evidence>
<dbReference type="PANTHER" id="PTHR24242:SF359">
    <property type="entry name" value="ODORANT RECEPTOR-RELATED"/>
    <property type="match status" value="1"/>
</dbReference>
<evidence type="ECO:0000256" key="13">
    <source>
        <dbReference type="RuleBase" id="RU000688"/>
    </source>
</evidence>
<dbReference type="PROSITE" id="PS50262">
    <property type="entry name" value="G_PROTEIN_RECEP_F1_2"/>
    <property type="match status" value="1"/>
</dbReference>
<dbReference type="InterPro" id="IPR000725">
    <property type="entry name" value="Olfact_rcpt"/>
</dbReference>
<evidence type="ECO:0000256" key="10">
    <source>
        <dbReference type="ARBA" id="ARBA00023170"/>
    </source>
</evidence>
<evidence type="ECO:0000256" key="8">
    <source>
        <dbReference type="ARBA" id="ARBA00023136"/>
    </source>
</evidence>
<feature type="transmembrane region" description="Helical" evidence="14">
    <location>
        <begin position="92"/>
        <end position="116"/>
    </location>
</feature>
<evidence type="ECO:0000256" key="3">
    <source>
        <dbReference type="ARBA" id="ARBA00022606"/>
    </source>
</evidence>
<reference evidence="16 17" key="1">
    <citation type="journal article" date="2021" name="Cell">
        <title>Tracing the genetic footprints of vertebrate landing in non-teleost ray-finned fishes.</title>
        <authorList>
            <person name="Bi X."/>
            <person name="Wang K."/>
            <person name="Yang L."/>
            <person name="Pan H."/>
            <person name="Jiang H."/>
            <person name="Wei Q."/>
            <person name="Fang M."/>
            <person name="Yu H."/>
            <person name="Zhu C."/>
            <person name="Cai Y."/>
            <person name="He Y."/>
            <person name="Gan X."/>
            <person name="Zeng H."/>
            <person name="Yu D."/>
            <person name="Zhu Y."/>
            <person name="Jiang H."/>
            <person name="Qiu Q."/>
            <person name="Yang H."/>
            <person name="Zhang Y.E."/>
            <person name="Wang W."/>
            <person name="Zhu M."/>
            <person name="He S."/>
            <person name="Zhang G."/>
        </authorList>
    </citation>
    <scope>NUCLEOTIDE SEQUENCE [LARGE SCALE GENOMIC DNA]</scope>
    <source>
        <strain evidence="16">Bchr_013</strain>
    </source>
</reference>
<evidence type="ECO:0000259" key="15">
    <source>
        <dbReference type="PROSITE" id="PS50262"/>
    </source>
</evidence>
<sequence>MSRDHLYLCGSLYLLPLLWGPLNLVCLVYVTTNCSVRPEKGSCGMLVDPCWAGLESPFHRSHIVQRMKDLNGTERAVKEFYLVGVPGLQDRQNLLCIVFLLLYMAVMAGNLLMLYLVLLDQRLHTPMYFFLCHLSVLDVLLSTLILPKMMAVFLLEDRLISFAGCFLQMYLILASGSTEYLIMIVMAYDRYVAIMKPLHYHLIINGKVCVVLTTVAWALGYTAPLLHVLDAMSLPYCGPNIVQYCYCDYSSVASLACADVTDVLKKANVAAMCVVNIPLALILGSYFIIILHIYSRSTEDCKKAFSTCASHLFIVSVSYFSTDLLYITAVTGSVSADNRVIMGVLSYLLTPLLNPIVYSLRNKQIKQASEKYLTFSCGSKTL</sequence>
<organism evidence="16 17">
    <name type="scientific">Polypterus senegalus</name>
    <name type="common">Senegal bichir</name>
    <dbReference type="NCBI Taxonomy" id="55291"/>
    <lineage>
        <taxon>Eukaryota</taxon>
        <taxon>Metazoa</taxon>
        <taxon>Chordata</taxon>
        <taxon>Craniata</taxon>
        <taxon>Vertebrata</taxon>
        <taxon>Euteleostomi</taxon>
        <taxon>Actinopterygii</taxon>
        <taxon>Polypteriformes</taxon>
        <taxon>Polypteridae</taxon>
        <taxon>Polypterus</taxon>
    </lineage>
</organism>
<dbReference type="InterPro" id="IPR000276">
    <property type="entry name" value="GPCR_Rhodpsn"/>
</dbReference>
<feature type="transmembrane region" description="Helical" evidence="14">
    <location>
        <begin position="200"/>
        <end position="219"/>
    </location>
</feature>
<keyword evidence="10 13" id="KW-0675">Receptor</keyword>
<evidence type="ECO:0000256" key="6">
    <source>
        <dbReference type="ARBA" id="ARBA00022989"/>
    </source>
</evidence>
<proteinExistence type="inferred from homology"/>
<feature type="transmembrane region" description="Helical" evidence="14">
    <location>
        <begin position="12"/>
        <end position="30"/>
    </location>
</feature>
<feature type="transmembrane region" description="Helical" evidence="14">
    <location>
        <begin position="340"/>
        <end position="360"/>
    </location>
</feature>
<dbReference type="SUPFAM" id="SSF81321">
    <property type="entry name" value="Family A G protein-coupled receptor-like"/>
    <property type="match status" value="1"/>
</dbReference>
<dbReference type="PANTHER" id="PTHR24242">
    <property type="entry name" value="G-PROTEIN COUPLED RECEPTOR"/>
    <property type="match status" value="1"/>
</dbReference>
<keyword evidence="9" id="KW-1015">Disulfide bond</keyword>
<feature type="transmembrane region" description="Helical" evidence="14">
    <location>
        <begin position="159"/>
        <end position="188"/>
    </location>
</feature>
<keyword evidence="5 14" id="KW-0552">Olfaction</keyword>
<keyword evidence="3 14" id="KW-0716">Sensory transduction</keyword>
<comment type="caution">
    <text evidence="16">The sequence shown here is derived from an EMBL/GenBank/DDBJ whole genome shotgun (WGS) entry which is preliminary data.</text>
</comment>